<gene>
    <name evidence="7" type="ORF">DRJ00_02885</name>
</gene>
<feature type="domain" description="Alcohol dehydrogenase-like C-terminal" evidence="6">
    <location>
        <begin position="155"/>
        <end position="256"/>
    </location>
</feature>
<dbReference type="PANTHER" id="PTHR43350:SF19">
    <property type="entry name" value="D-GULOSIDE 3-DEHYDROGENASE"/>
    <property type="match status" value="1"/>
</dbReference>
<evidence type="ECO:0000313" key="8">
    <source>
        <dbReference type="Proteomes" id="UP000279422"/>
    </source>
</evidence>
<dbReference type="Gene3D" id="3.90.180.10">
    <property type="entry name" value="Medium-chain alcohol dehydrogenases, catalytic domain"/>
    <property type="match status" value="2"/>
</dbReference>
<accession>A0A497E7F6</accession>
<dbReference type="InterPro" id="IPR013149">
    <property type="entry name" value="ADH-like_C"/>
</dbReference>
<evidence type="ECO:0000256" key="4">
    <source>
        <dbReference type="ARBA" id="ARBA00022833"/>
    </source>
</evidence>
<reference evidence="7 8" key="1">
    <citation type="submission" date="2018-06" db="EMBL/GenBank/DDBJ databases">
        <title>Extensive metabolic versatility and redundancy in microbially diverse, dynamic hydrothermal sediments.</title>
        <authorList>
            <person name="Dombrowski N."/>
            <person name="Teske A."/>
            <person name="Baker B.J."/>
        </authorList>
    </citation>
    <scope>NUCLEOTIDE SEQUENCE [LARGE SCALE GENOMIC DNA]</scope>
    <source>
        <strain evidence="7">B47_G16</strain>
    </source>
</reference>
<organism evidence="7 8">
    <name type="scientific">Aerophobetes bacterium</name>
    <dbReference type="NCBI Taxonomy" id="2030807"/>
    <lineage>
        <taxon>Bacteria</taxon>
        <taxon>Candidatus Aerophobota</taxon>
    </lineage>
</organism>
<evidence type="ECO:0000256" key="3">
    <source>
        <dbReference type="ARBA" id="ARBA00022723"/>
    </source>
</evidence>
<keyword evidence="5" id="KW-0560">Oxidoreductase</keyword>
<comment type="caution">
    <text evidence="7">The sequence shown here is derived from an EMBL/GenBank/DDBJ whole genome shotgun (WGS) entry which is preliminary data.</text>
</comment>
<keyword evidence="4" id="KW-0862">Zinc</keyword>
<evidence type="ECO:0000256" key="1">
    <source>
        <dbReference type="ARBA" id="ARBA00001947"/>
    </source>
</evidence>
<dbReference type="GO" id="GO:0016491">
    <property type="term" value="F:oxidoreductase activity"/>
    <property type="evidence" value="ECO:0007669"/>
    <property type="project" value="UniProtKB-KW"/>
</dbReference>
<dbReference type="PANTHER" id="PTHR43350">
    <property type="entry name" value="NAD-DEPENDENT ALCOHOL DEHYDROGENASE"/>
    <property type="match status" value="1"/>
</dbReference>
<dbReference type="AlphaFoldDB" id="A0A497E7F6"/>
<evidence type="ECO:0000256" key="2">
    <source>
        <dbReference type="ARBA" id="ARBA00008072"/>
    </source>
</evidence>
<dbReference type="CDD" id="cd08255">
    <property type="entry name" value="2-desacetyl-2-hydroxyethyl_bacteriochlorophyllide_like"/>
    <property type="match status" value="1"/>
</dbReference>
<dbReference type="InterPro" id="IPR011032">
    <property type="entry name" value="GroES-like_sf"/>
</dbReference>
<dbReference type="Pfam" id="PF00107">
    <property type="entry name" value="ADH_zinc_N"/>
    <property type="match status" value="1"/>
</dbReference>
<comment type="cofactor">
    <cofactor evidence="1">
        <name>Zn(2+)</name>
        <dbReference type="ChEBI" id="CHEBI:29105"/>
    </cofactor>
</comment>
<dbReference type="GO" id="GO:0046872">
    <property type="term" value="F:metal ion binding"/>
    <property type="evidence" value="ECO:0007669"/>
    <property type="project" value="UniProtKB-KW"/>
</dbReference>
<dbReference type="InterPro" id="IPR036291">
    <property type="entry name" value="NAD(P)-bd_dom_sf"/>
</dbReference>
<evidence type="ECO:0000313" key="7">
    <source>
        <dbReference type="EMBL" id="RLE09977.1"/>
    </source>
</evidence>
<dbReference type="SUPFAM" id="SSF51735">
    <property type="entry name" value="NAD(P)-binding Rossmann-fold domains"/>
    <property type="match status" value="1"/>
</dbReference>
<protein>
    <submittedName>
        <fullName evidence="7">Alcohol dehydrogenase</fullName>
    </submittedName>
</protein>
<evidence type="ECO:0000259" key="6">
    <source>
        <dbReference type="Pfam" id="PF00107"/>
    </source>
</evidence>
<sequence>MKGCQIIVPRPYEVKIEEFEIDEKSIGPEDILIETMYTMISPGTELSIYTALDPGVYDFKSWCHYPFRPGYIAVGKVIAKGSNVTRVNIDDVIYCFSNHASIAKIPKHSFYLKAPLDIDKKLILLTRLATIGLTSIRVSSVTPGNIVVVIGLGLVGNFAAQLFQIAGGKTIGVDLSNKRLELARKAGIAYILNPSNCSVKEKVLELTNGKGADIAVDAVGDSRVVLQAAELVRKMGEVIILGTPRASYKTNITQLLRMVHLNWITLKGALEWCFPLYKTFGSKYSYEENSLYIWQLLKEKKLYTEKFITHIIQPKDFKEAYEGLLNKKDEYLGVVVDWREIQY</sequence>
<dbReference type="SUPFAM" id="SSF50129">
    <property type="entry name" value="GroES-like"/>
    <property type="match status" value="1"/>
</dbReference>
<name>A0A497E7F6_UNCAE</name>
<keyword evidence="3" id="KW-0479">Metal-binding</keyword>
<proteinExistence type="inferred from homology"/>
<dbReference type="Proteomes" id="UP000279422">
    <property type="component" value="Unassembled WGS sequence"/>
</dbReference>
<evidence type="ECO:0000256" key="5">
    <source>
        <dbReference type="ARBA" id="ARBA00023002"/>
    </source>
</evidence>
<dbReference type="EMBL" id="QMPZ01000022">
    <property type="protein sequence ID" value="RLE09977.1"/>
    <property type="molecule type" value="Genomic_DNA"/>
</dbReference>
<comment type="similarity">
    <text evidence="2">Belongs to the zinc-containing alcohol dehydrogenase family.</text>
</comment>
<dbReference type="Gene3D" id="3.40.50.720">
    <property type="entry name" value="NAD(P)-binding Rossmann-like Domain"/>
    <property type="match status" value="1"/>
</dbReference>